<keyword evidence="6" id="KW-1185">Reference proteome</keyword>
<dbReference type="EMBL" id="WIUZ02000008">
    <property type="protein sequence ID" value="KAF9784599.1"/>
    <property type="molecule type" value="Genomic_DNA"/>
</dbReference>
<sequence length="171" mass="18965">MNTNADSSAPPKHQKTEAMAKMFRAARNSTHGTLTTYEPESWKPVLYFFYGTLMDEKLLTGLLHLKYPPILRPASIVNYSIKMWGPYPALTDGPPGNVVNGMAYEVQEEGHEKRLAYYETDAYRCVSCFIKPASGGDQISGKTFVWAGDPNDLRPGTFELGAQKNGGHDSQ</sequence>
<dbReference type="Proteomes" id="UP000736335">
    <property type="component" value="Unassembled WGS sequence"/>
</dbReference>
<evidence type="ECO:0000256" key="3">
    <source>
        <dbReference type="ARBA" id="ARBA00030602"/>
    </source>
</evidence>
<dbReference type="Pfam" id="PF06094">
    <property type="entry name" value="GGACT"/>
    <property type="match status" value="1"/>
</dbReference>
<organism evidence="5 6">
    <name type="scientific">Thelephora terrestris</name>
    <dbReference type="NCBI Taxonomy" id="56493"/>
    <lineage>
        <taxon>Eukaryota</taxon>
        <taxon>Fungi</taxon>
        <taxon>Dikarya</taxon>
        <taxon>Basidiomycota</taxon>
        <taxon>Agaricomycotina</taxon>
        <taxon>Agaricomycetes</taxon>
        <taxon>Thelephorales</taxon>
        <taxon>Thelephoraceae</taxon>
        <taxon>Thelephora</taxon>
    </lineage>
</organism>
<accession>A0A9P6L6P1</accession>
<dbReference type="OrthoDB" id="3262926at2759"/>
<reference evidence="5" key="2">
    <citation type="submission" date="2020-11" db="EMBL/GenBank/DDBJ databases">
        <authorList>
            <consortium name="DOE Joint Genome Institute"/>
            <person name="Kuo A."/>
            <person name="Miyauchi S."/>
            <person name="Kiss E."/>
            <person name="Drula E."/>
            <person name="Kohler A."/>
            <person name="Sanchez-Garcia M."/>
            <person name="Andreopoulos B."/>
            <person name="Barry K.W."/>
            <person name="Bonito G."/>
            <person name="Buee M."/>
            <person name="Carver A."/>
            <person name="Chen C."/>
            <person name="Cichocki N."/>
            <person name="Clum A."/>
            <person name="Culley D."/>
            <person name="Crous P.W."/>
            <person name="Fauchery L."/>
            <person name="Girlanda M."/>
            <person name="Hayes R."/>
            <person name="Keri Z."/>
            <person name="Labutti K."/>
            <person name="Lipzen A."/>
            <person name="Lombard V."/>
            <person name="Magnuson J."/>
            <person name="Maillard F."/>
            <person name="Morin E."/>
            <person name="Murat C."/>
            <person name="Nolan M."/>
            <person name="Ohm R."/>
            <person name="Pangilinan J."/>
            <person name="Pereira M."/>
            <person name="Perotto S."/>
            <person name="Peter M."/>
            <person name="Riley R."/>
            <person name="Sitrit Y."/>
            <person name="Stielow B."/>
            <person name="Szollosi G."/>
            <person name="Zifcakova L."/>
            <person name="Stursova M."/>
            <person name="Spatafora J.W."/>
            <person name="Tedersoo L."/>
            <person name="Vaario L.-M."/>
            <person name="Yamada A."/>
            <person name="Yan M."/>
            <person name="Wang P."/>
            <person name="Xu J."/>
            <person name="Bruns T."/>
            <person name="Baldrian P."/>
            <person name="Vilgalys R."/>
            <person name="Henrissat B."/>
            <person name="Grigoriev I.V."/>
            <person name="Hibbett D."/>
            <person name="Nagy L.G."/>
            <person name="Martin F.M."/>
        </authorList>
    </citation>
    <scope>NUCLEOTIDE SEQUENCE</scope>
    <source>
        <strain evidence="5">UH-Tt-Lm1</strain>
    </source>
</reference>
<comment type="caution">
    <text evidence="5">The sequence shown here is derived from an EMBL/GenBank/DDBJ whole genome shotgun (WGS) entry which is preliminary data.</text>
</comment>
<evidence type="ECO:0000313" key="5">
    <source>
        <dbReference type="EMBL" id="KAF9784599.1"/>
    </source>
</evidence>
<proteinExistence type="inferred from homology"/>
<dbReference type="InterPro" id="IPR036568">
    <property type="entry name" value="GGCT-like_sf"/>
</dbReference>
<dbReference type="Gene3D" id="3.10.490.10">
    <property type="entry name" value="Gamma-glutamyl cyclotransferase-like"/>
    <property type="match status" value="1"/>
</dbReference>
<reference evidence="5" key="1">
    <citation type="journal article" date="2020" name="Nat. Commun.">
        <title>Large-scale genome sequencing of mycorrhizal fungi provides insights into the early evolution of symbiotic traits.</title>
        <authorList>
            <person name="Miyauchi S."/>
            <person name="Kiss E."/>
            <person name="Kuo A."/>
            <person name="Drula E."/>
            <person name="Kohler A."/>
            <person name="Sanchez-Garcia M."/>
            <person name="Morin E."/>
            <person name="Andreopoulos B."/>
            <person name="Barry K.W."/>
            <person name="Bonito G."/>
            <person name="Buee M."/>
            <person name="Carver A."/>
            <person name="Chen C."/>
            <person name="Cichocki N."/>
            <person name="Clum A."/>
            <person name="Culley D."/>
            <person name="Crous P.W."/>
            <person name="Fauchery L."/>
            <person name="Girlanda M."/>
            <person name="Hayes R.D."/>
            <person name="Keri Z."/>
            <person name="LaButti K."/>
            <person name="Lipzen A."/>
            <person name="Lombard V."/>
            <person name="Magnuson J."/>
            <person name="Maillard F."/>
            <person name="Murat C."/>
            <person name="Nolan M."/>
            <person name="Ohm R.A."/>
            <person name="Pangilinan J."/>
            <person name="Pereira M.F."/>
            <person name="Perotto S."/>
            <person name="Peter M."/>
            <person name="Pfister S."/>
            <person name="Riley R."/>
            <person name="Sitrit Y."/>
            <person name="Stielow J.B."/>
            <person name="Szollosi G."/>
            <person name="Zifcakova L."/>
            <person name="Stursova M."/>
            <person name="Spatafora J.W."/>
            <person name="Tedersoo L."/>
            <person name="Vaario L.M."/>
            <person name="Yamada A."/>
            <person name="Yan M."/>
            <person name="Wang P."/>
            <person name="Xu J."/>
            <person name="Bruns T."/>
            <person name="Baldrian P."/>
            <person name="Vilgalys R."/>
            <person name="Dunand C."/>
            <person name="Henrissat B."/>
            <person name="Grigoriev I.V."/>
            <person name="Hibbett D."/>
            <person name="Nagy L.G."/>
            <person name="Martin F.M."/>
        </authorList>
    </citation>
    <scope>NUCLEOTIDE SEQUENCE</scope>
    <source>
        <strain evidence="5">UH-Tt-Lm1</strain>
    </source>
</reference>
<dbReference type="SUPFAM" id="SSF110857">
    <property type="entry name" value="Gamma-glutamyl cyclotransferase-like"/>
    <property type="match status" value="1"/>
</dbReference>
<name>A0A9P6L6P1_9AGAM</name>
<dbReference type="InterPro" id="IPR013024">
    <property type="entry name" value="GGCT-like"/>
</dbReference>
<feature type="domain" description="Gamma-glutamylcyclotransferase AIG2-like" evidence="4">
    <location>
        <begin position="47"/>
        <end position="151"/>
    </location>
</feature>
<dbReference type="CDD" id="cd06661">
    <property type="entry name" value="GGCT_like"/>
    <property type="match status" value="1"/>
</dbReference>
<protein>
    <recommendedName>
        <fullName evidence="3">Putative gamma-glutamylcyclotransferase</fullName>
    </recommendedName>
</protein>
<dbReference type="PANTHER" id="PTHR31544:SF4">
    <property type="entry name" value="GAMMA-GLUTAMYLCYCLOTRANSFERASE-RELATED"/>
    <property type="match status" value="1"/>
</dbReference>
<keyword evidence="2" id="KW-0808">Transferase</keyword>
<evidence type="ECO:0000256" key="2">
    <source>
        <dbReference type="ARBA" id="ARBA00022679"/>
    </source>
</evidence>
<gene>
    <name evidence="5" type="ORF">BJ322DRAFT_853824</name>
</gene>
<dbReference type="GO" id="GO:0016740">
    <property type="term" value="F:transferase activity"/>
    <property type="evidence" value="ECO:0007669"/>
    <property type="project" value="UniProtKB-KW"/>
</dbReference>
<comment type="similarity">
    <text evidence="1">Belongs to the gamma-glutamylcyclotransferase family.</text>
</comment>
<evidence type="ECO:0000256" key="1">
    <source>
        <dbReference type="ARBA" id="ARBA00008861"/>
    </source>
</evidence>
<evidence type="ECO:0000259" key="4">
    <source>
        <dbReference type="Pfam" id="PF06094"/>
    </source>
</evidence>
<dbReference type="InterPro" id="IPR045038">
    <property type="entry name" value="AIG2-like"/>
</dbReference>
<evidence type="ECO:0000313" key="6">
    <source>
        <dbReference type="Proteomes" id="UP000736335"/>
    </source>
</evidence>
<dbReference type="PANTHER" id="PTHR31544">
    <property type="entry name" value="AIG2-LIKE PROTEIN D"/>
    <property type="match status" value="1"/>
</dbReference>
<dbReference type="InterPro" id="IPR009288">
    <property type="entry name" value="AIG2-like_dom"/>
</dbReference>
<dbReference type="AlphaFoldDB" id="A0A9P6L6P1"/>